<sequence length="112" mass="12527">MGWQQRSRTEWQRLVSGWPRSGLTQDEYCARQGISVGSLQRWRNIFAQEVTSQAGEATPVSEFMPVTLVGEASAMSRADLTLVLTDGLRVEVGERCSVETLKRVLGVLQERT</sequence>
<protein>
    <recommendedName>
        <fullName evidence="3">Transposase</fullName>
    </recommendedName>
</protein>
<organism evidence="1 2">
    <name type="scientific">Thiocapsa imhoffii</name>
    <dbReference type="NCBI Taxonomy" id="382777"/>
    <lineage>
        <taxon>Bacteria</taxon>
        <taxon>Pseudomonadati</taxon>
        <taxon>Pseudomonadota</taxon>
        <taxon>Gammaproteobacteria</taxon>
        <taxon>Chromatiales</taxon>
        <taxon>Chromatiaceae</taxon>
        <taxon>Thiocapsa</taxon>
    </lineage>
</organism>
<name>A0A9X0WNN3_9GAMM</name>
<gene>
    <name evidence="1" type="ORF">CKO25_20345</name>
</gene>
<reference evidence="1 2" key="1">
    <citation type="journal article" date="2020" name="Microorganisms">
        <title>Osmotic Adaptation and Compatible Solute Biosynthesis of Phototrophic Bacteria as Revealed from Genome Analyses.</title>
        <authorList>
            <person name="Imhoff J.F."/>
            <person name="Rahn T."/>
            <person name="Kunzel S."/>
            <person name="Keller A."/>
            <person name="Neulinger S.C."/>
        </authorList>
    </citation>
    <scope>NUCLEOTIDE SEQUENCE [LARGE SCALE GENOMIC DNA]</scope>
    <source>
        <strain evidence="1 2">DSM 21303</strain>
    </source>
</reference>
<dbReference type="AlphaFoldDB" id="A0A9X0WNN3"/>
<comment type="caution">
    <text evidence="1">The sequence shown here is derived from an EMBL/GenBank/DDBJ whole genome shotgun (WGS) entry which is preliminary data.</text>
</comment>
<evidence type="ECO:0000313" key="1">
    <source>
        <dbReference type="EMBL" id="MBK1646927.1"/>
    </source>
</evidence>
<proteinExistence type="predicted"/>
<accession>A0A9X0WNN3</accession>
<evidence type="ECO:0000313" key="2">
    <source>
        <dbReference type="Proteomes" id="UP001138802"/>
    </source>
</evidence>
<dbReference type="NCBIfam" id="NF047593">
    <property type="entry name" value="IS66_ISAeme5_TnpA"/>
    <property type="match status" value="1"/>
</dbReference>
<evidence type="ECO:0008006" key="3">
    <source>
        <dbReference type="Google" id="ProtNLM"/>
    </source>
</evidence>
<dbReference type="EMBL" id="NRSD01000052">
    <property type="protein sequence ID" value="MBK1646927.1"/>
    <property type="molecule type" value="Genomic_DNA"/>
</dbReference>
<dbReference type="Proteomes" id="UP001138802">
    <property type="component" value="Unassembled WGS sequence"/>
</dbReference>
<dbReference type="RefSeq" id="WP_200389768.1">
    <property type="nucleotide sequence ID" value="NZ_NRSD01000052.1"/>
</dbReference>
<keyword evidence="2" id="KW-1185">Reference proteome</keyword>